<proteinExistence type="predicted"/>
<reference evidence="2" key="1">
    <citation type="submission" date="2023-03" db="EMBL/GenBank/DDBJ databases">
        <title>Massive genome expansion in bonnet fungi (Mycena s.s.) driven by repeated elements and novel gene families across ecological guilds.</title>
        <authorList>
            <consortium name="Lawrence Berkeley National Laboratory"/>
            <person name="Harder C.B."/>
            <person name="Miyauchi S."/>
            <person name="Viragh M."/>
            <person name="Kuo A."/>
            <person name="Thoen E."/>
            <person name="Andreopoulos B."/>
            <person name="Lu D."/>
            <person name="Skrede I."/>
            <person name="Drula E."/>
            <person name="Henrissat B."/>
            <person name="Morin E."/>
            <person name="Kohler A."/>
            <person name="Barry K."/>
            <person name="LaButti K."/>
            <person name="Morin E."/>
            <person name="Salamov A."/>
            <person name="Lipzen A."/>
            <person name="Mereny Z."/>
            <person name="Hegedus B."/>
            <person name="Baldrian P."/>
            <person name="Stursova M."/>
            <person name="Weitz H."/>
            <person name="Taylor A."/>
            <person name="Grigoriev I.V."/>
            <person name="Nagy L.G."/>
            <person name="Martin F."/>
            <person name="Kauserud H."/>
        </authorList>
    </citation>
    <scope>NUCLEOTIDE SEQUENCE</scope>
    <source>
        <strain evidence="2">CBHHK200</strain>
    </source>
</reference>
<evidence type="ECO:0000313" key="3">
    <source>
        <dbReference type="Proteomes" id="UP001218188"/>
    </source>
</evidence>
<dbReference type="EMBL" id="JARJCM010000271">
    <property type="protein sequence ID" value="KAJ7020201.1"/>
    <property type="molecule type" value="Genomic_DNA"/>
</dbReference>
<protein>
    <recommendedName>
        <fullName evidence="4">Secreted protein</fullName>
    </recommendedName>
</protein>
<gene>
    <name evidence="2" type="ORF">C8F04DRAFT_1196953</name>
</gene>
<evidence type="ECO:0000313" key="2">
    <source>
        <dbReference type="EMBL" id="KAJ7020201.1"/>
    </source>
</evidence>
<comment type="caution">
    <text evidence="2">The sequence shown here is derived from an EMBL/GenBank/DDBJ whole genome shotgun (WGS) entry which is preliminary data.</text>
</comment>
<sequence length="114" mass="12913">MPYSLFLLGCRGCLLLILLHHWQTTFGLVEFAWNTYARRYPPKLRCAVILPLTSNGSALGSPLREEFECQMTWTEPRIELQEIQRSAPPASYCVETAEEESWSGPPGPRLGSNE</sequence>
<keyword evidence="1" id="KW-0732">Signal</keyword>
<dbReference type="Proteomes" id="UP001218188">
    <property type="component" value="Unassembled WGS sequence"/>
</dbReference>
<evidence type="ECO:0000256" key="1">
    <source>
        <dbReference type="SAM" id="SignalP"/>
    </source>
</evidence>
<dbReference type="AlphaFoldDB" id="A0AAD6S4M3"/>
<evidence type="ECO:0008006" key="4">
    <source>
        <dbReference type="Google" id="ProtNLM"/>
    </source>
</evidence>
<feature type="signal peptide" evidence="1">
    <location>
        <begin position="1"/>
        <end position="27"/>
    </location>
</feature>
<organism evidence="2 3">
    <name type="scientific">Mycena alexandri</name>
    <dbReference type="NCBI Taxonomy" id="1745969"/>
    <lineage>
        <taxon>Eukaryota</taxon>
        <taxon>Fungi</taxon>
        <taxon>Dikarya</taxon>
        <taxon>Basidiomycota</taxon>
        <taxon>Agaricomycotina</taxon>
        <taxon>Agaricomycetes</taxon>
        <taxon>Agaricomycetidae</taxon>
        <taxon>Agaricales</taxon>
        <taxon>Marasmiineae</taxon>
        <taxon>Mycenaceae</taxon>
        <taxon>Mycena</taxon>
    </lineage>
</organism>
<name>A0AAD6S4M3_9AGAR</name>
<feature type="chain" id="PRO_5042047097" description="Secreted protein" evidence="1">
    <location>
        <begin position="28"/>
        <end position="114"/>
    </location>
</feature>
<accession>A0AAD6S4M3</accession>
<keyword evidence="3" id="KW-1185">Reference proteome</keyword>